<dbReference type="Gene3D" id="3.40.50.620">
    <property type="entry name" value="HUPs"/>
    <property type="match status" value="1"/>
</dbReference>
<evidence type="ECO:0000313" key="3">
    <source>
        <dbReference type="Proteomes" id="UP001139344"/>
    </source>
</evidence>
<dbReference type="CDD" id="cd01994">
    <property type="entry name" value="AANH_PF0828-like"/>
    <property type="match status" value="1"/>
</dbReference>
<dbReference type="InterPro" id="IPR030662">
    <property type="entry name" value="DPH6/MJ0570"/>
</dbReference>
<dbReference type="AlphaFoldDB" id="A0A9X1UZ78"/>
<dbReference type="InterPro" id="IPR014729">
    <property type="entry name" value="Rossmann-like_a/b/a_fold"/>
</dbReference>
<dbReference type="PIRSF" id="PIRSF039123">
    <property type="entry name" value="Diphthamide_synthase"/>
    <property type="match status" value="1"/>
</dbReference>
<dbReference type="EMBL" id="JAJSON010000022">
    <property type="protein sequence ID" value="MCG9972028.1"/>
    <property type="molecule type" value="Genomic_DNA"/>
</dbReference>
<dbReference type="Proteomes" id="UP001139344">
    <property type="component" value="Unassembled WGS sequence"/>
</dbReference>
<keyword evidence="2" id="KW-0436">Ligase</keyword>
<sequence>MEKAWLNWSSGKDAAMALYYVRQAGKFSVEMLFTTLSGSSQRVSMHGVRKALLQEQVENTGLPLQIADISTETSMETYNQVMENETLKLKERGFTHSIFGDIFLEDLRQYREDQLASIGVKCIFPLWKKDTSVLMQEFIDLGFKAIVVCTNSKYLDNSFCGKIIDQKFINDLPDNVDPCGENGEFHSFVFDGPIFHNPIKFKIGEKQIKTFESADDKWDNIFCYCDLIPE</sequence>
<dbReference type="GO" id="GO:0017178">
    <property type="term" value="F:diphthine-ammonia ligase activity"/>
    <property type="evidence" value="ECO:0007669"/>
    <property type="project" value="UniProtKB-EC"/>
</dbReference>
<protein>
    <submittedName>
        <fullName evidence="2">Diphthine--ammonia ligase</fullName>
        <ecNumber evidence="2">6.3.1.14</ecNumber>
    </submittedName>
</protein>
<organism evidence="2 3">
    <name type="scientific">Christiangramia crocea</name>
    <dbReference type="NCBI Taxonomy" id="2904124"/>
    <lineage>
        <taxon>Bacteria</taxon>
        <taxon>Pseudomonadati</taxon>
        <taxon>Bacteroidota</taxon>
        <taxon>Flavobacteriia</taxon>
        <taxon>Flavobacteriales</taxon>
        <taxon>Flavobacteriaceae</taxon>
        <taxon>Christiangramia</taxon>
    </lineage>
</organism>
<dbReference type="SUPFAM" id="SSF52402">
    <property type="entry name" value="Adenine nucleotide alpha hydrolases-like"/>
    <property type="match status" value="1"/>
</dbReference>
<gene>
    <name evidence="2" type="ORF">LU635_10310</name>
</gene>
<dbReference type="NCBIfam" id="TIGR00290">
    <property type="entry name" value="MJ0570_dom"/>
    <property type="match status" value="1"/>
</dbReference>
<dbReference type="EC" id="6.3.1.14" evidence="2"/>
<name>A0A9X1UZ78_9FLAO</name>
<reference evidence="2" key="1">
    <citation type="submission" date="2021-12" db="EMBL/GenBank/DDBJ databases">
        <title>Description of Gramella crocea sp. nov., a new bacterium isolated from activated sludge.</title>
        <authorList>
            <person name="Zhang X."/>
        </authorList>
    </citation>
    <scope>NUCLEOTIDE SEQUENCE</scope>
    <source>
        <strain evidence="2">YB25</strain>
    </source>
</reference>
<evidence type="ECO:0000313" key="2">
    <source>
        <dbReference type="EMBL" id="MCG9972028.1"/>
    </source>
</evidence>
<proteinExistence type="predicted"/>
<feature type="domain" description="Diphthamide synthase" evidence="1">
    <location>
        <begin position="7"/>
        <end position="207"/>
    </location>
</feature>
<comment type="caution">
    <text evidence="2">The sequence shown here is derived from an EMBL/GenBank/DDBJ whole genome shotgun (WGS) entry which is preliminary data.</text>
</comment>
<dbReference type="InterPro" id="IPR002761">
    <property type="entry name" value="Diphthami_syn_dom"/>
</dbReference>
<dbReference type="RefSeq" id="WP_240098832.1">
    <property type="nucleotide sequence ID" value="NZ_JAJSON010000022.1"/>
</dbReference>
<dbReference type="Pfam" id="PF01902">
    <property type="entry name" value="Diphthami_syn_2"/>
    <property type="match status" value="1"/>
</dbReference>
<accession>A0A9X1UZ78</accession>
<evidence type="ECO:0000259" key="1">
    <source>
        <dbReference type="Pfam" id="PF01902"/>
    </source>
</evidence>
<dbReference type="Gene3D" id="3.90.1490.10">
    <property type="entry name" value="putative n-type atp pyrophosphatase, domain 2"/>
    <property type="match status" value="1"/>
</dbReference>
<keyword evidence="3" id="KW-1185">Reference proteome</keyword>